<keyword evidence="2" id="KW-0802">TPR repeat</keyword>
<sequence length="525" mass="59390">MNQTSESLSRLARAAMARGDWPGVEQAARELIQHWPQAAEGHFLFGKVCKAAQRPNQAIEAFSAALQMDPARYDAGIELADQCTIAKDNARSRELLERFRDALDNSPRYLDMAATCYVNIGLPEEALPLYAKAVALQPEIDLFRANLAACSVYTGDIDQAAQLYAGLLEQNPHHQRNHYQLSRLRRAQDSTHIDAMLASLAHTRQPEGKNIFMYYALGKEYEDLGEWDAAFSYYQRAGDAATRAANYTLDEDVEIIETAIASCSATWFREQQPAEVAPGPQPIFILGLPRTGSTLSERMLGAHSQVDSVGETQFLPVAVRMSSQVADHRQMTPAMIAGAARAPSADIAREYLQRIGYRLGDEPWFIEKLPYNSLFLGLIAKAFPAARMIVVERDPMDACFAMYKQVFTWAYKYSYDLENLGHYYCHYARLMDHWREQLGERLHFLRYESLVADPEAELRRALDYLGLPFEAQCLEFHRSRAASTTASSVQVREKIHGDSVGRWHNFEAQLEPLRRIFDANGIEYR</sequence>
<proteinExistence type="predicted"/>
<dbReference type="RefSeq" id="WP_135444116.1">
    <property type="nucleotide sequence ID" value="NZ_SRLE01000008.1"/>
</dbReference>
<dbReference type="GO" id="GO:0008476">
    <property type="term" value="F:protein-tyrosine sulfotransferase activity"/>
    <property type="evidence" value="ECO:0007669"/>
    <property type="project" value="InterPro"/>
</dbReference>
<organism evidence="3 4">
    <name type="scientific">Mangrovimicrobium sediminis</name>
    <dbReference type="NCBI Taxonomy" id="2562682"/>
    <lineage>
        <taxon>Bacteria</taxon>
        <taxon>Pseudomonadati</taxon>
        <taxon>Pseudomonadota</taxon>
        <taxon>Gammaproteobacteria</taxon>
        <taxon>Cellvibrionales</taxon>
        <taxon>Halieaceae</taxon>
        <taxon>Mangrovimicrobium</taxon>
    </lineage>
</organism>
<dbReference type="InterPro" id="IPR011990">
    <property type="entry name" value="TPR-like_helical_dom_sf"/>
</dbReference>
<dbReference type="OrthoDB" id="9815894at2"/>
<dbReference type="InterPro" id="IPR027417">
    <property type="entry name" value="P-loop_NTPase"/>
</dbReference>
<dbReference type="EMBL" id="SRLE01000008">
    <property type="protein sequence ID" value="TGD72959.1"/>
    <property type="molecule type" value="Genomic_DNA"/>
</dbReference>
<dbReference type="PANTHER" id="PTHR12788:SF10">
    <property type="entry name" value="PROTEIN-TYROSINE SULFOTRANSFERASE"/>
    <property type="match status" value="1"/>
</dbReference>
<dbReference type="InterPro" id="IPR019734">
    <property type="entry name" value="TPR_rpt"/>
</dbReference>
<evidence type="ECO:0000256" key="1">
    <source>
        <dbReference type="ARBA" id="ARBA00022679"/>
    </source>
</evidence>
<dbReference type="InterPro" id="IPR026634">
    <property type="entry name" value="TPST-like"/>
</dbReference>
<evidence type="ECO:0000256" key="2">
    <source>
        <dbReference type="PROSITE-ProRule" id="PRU00339"/>
    </source>
</evidence>
<dbReference type="AlphaFoldDB" id="A0A4Z0M0B1"/>
<protein>
    <submittedName>
        <fullName evidence="3">Sulfotransferase family protein</fullName>
    </submittedName>
</protein>
<keyword evidence="4" id="KW-1185">Reference proteome</keyword>
<dbReference type="Gene3D" id="1.25.40.10">
    <property type="entry name" value="Tetratricopeptide repeat domain"/>
    <property type="match status" value="1"/>
</dbReference>
<reference evidence="3 4" key="1">
    <citation type="submission" date="2019-04" db="EMBL/GenBank/DDBJ databases">
        <title>Taxonomy of novel Haliea sp. from mangrove soil of West Coast of India.</title>
        <authorList>
            <person name="Verma A."/>
            <person name="Kumar P."/>
            <person name="Krishnamurthi S."/>
        </authorList>
    </citation>
    <scope>NUCLEOTIDE SEQUENCE [LARGE SCALE GENOMIC DNA]</scope>
    <source>
        <strain evidence="3 4">SAOS-164</strain>
    </source>
</reference>
<keyword evidence="1 3" id="KW-0808">Transferase</keyword>
<gene>
    <name evidence="3" type="ORF">E4634_11770</name>
</gene>
<dbReference type="Pfam" id="PF13469">
    <property type="entry name" value="Sulfotransfer_3"/>
    <property type="match status" value="1"/>
</dbReference>
<evidence type="ECO:0000313" key="3">
    <source>
        <dbReference type="EMBL" id="TGD72959.1"/>
    </source>
</evidence>
<feature type="repeat" description="TPR" evidence="2">
    <location>
        <begin position="39"/>
        <end position="72"/>
    </location>
</feature>
<dbReference type="Gene3D" id="3.40.50.300">
    <property type="entry name" value="P-loop containing nucleotide triphosphate hydrolases"/>
    <property type="match status" value="1"/>
</dbReference>
<name>A0A4Z0M0B1_9GAMM</name>
<accession>A0A4Z0M0B1</accession>
<dbReference type="SMART" id="SM00028">
    <property type="entry name" value="TPR"/>
    <property type="match status" value="5"/>
</dbReference>
<dbReference type="SUPFAM" id="SSF52540">
    <property type="entry name" value="P-loop containing nucleoside triphosphate hydrolases"/>
    <property type="match status" value="1"/>
</dbReference>
<feature type="repeat" description="TPR" evidence="2">
    <location>
        <begin position="211"/>
        <end position="244"/>
    </location>
</feature>
<comment type="caution">
    <text evidence="3">The sequence shown here is derived from an EMBL/GenBank/DDBJ whole genome shotgun (WGS) entry which is preliminary data.</text>
</comment>
<dbReference type="SUPFAM" id="SSF48452">
    <property type="entry name" value="TPR-like"/>
    <property type="match status" value="1"/>
</dbReference>
<evidence type="ECO:0000313" key="4">
    <source>
        <dbReference type="Proteomes" id="UP000298050"/>
    </source>
</evidence>
<dbReference type="PROSITE" id="PS50005">
    <property type="entry name" value="TPR"/>
    <property type="match status" value="2"/>
</dbReference>
<dbReference type="Pfam" id="PF14559">
    <property type="entry name" value="TPR_19"/>
    <property type="match status" value="1"/>
</dbReference>
<dbReference type="PANTHER" id="PTHR12788">
    <property type="entry name" value="PROTEIN-TYROSINE SULFOTRANSFERASE 2"/>
    <property type="match status" value="1"/>
</dbReference>
<dbReference type="Proteomes" id="UP000298050">
    <property type="component" value="Unassembled WGS sequence"/>
</dbReference>